<keyword evidence="1 2" id="KW-0732">Signal</keyword>
<proteinExistence type="predicted"/>
<feature type="chain" id="PRO_5046948027" evidence="2">
    <location>
        <begin position="28"/>
        <end position="292"/>
    </location>
</feature>
<dbReference type="InterPro" id="IPR028974">
    <property type="entry name" value="TSP_type-3_rpt"/>
</dbReference>
<dbReference type="RefSeq" id="WP_371838030.1">
    <property type="nucleotide sequence ID" value="NZ_JBGMEK010000008.1"/>
</dbReference>
<evidence type="ECO:0000313" key="5">
    <source>
        <dbReference type="Proteomes" id="UP001569428"/>
    </source>
</evidence>
<protein>
    <submittedName>
        <fullName evidence="4">Outer membrane beta-barrel protein</fullName>
    </submittedName>
</protein>
<dbReference type="Gene3D" id="2.40.160.20">
    <property type="match status" value="1"/>
</dbReference>
<dbReference type="InterPro" id="IPR011250">
    <property type="entry name" value="OMP/PagP_B-barrel"/>
</dbReference>
<keyword evidence="5" id="KW-1185">Reference proteome</keyword>
<comment type="caution">
    <text evidence="4">The sequence shown here is derived from an EMBL/GenBank/DDBJ whole genome shotgun (WGS) entry which is preliminary data.</text>
</comment>
<reference evidence="4 5" key="1">
    <citation type="submission" date="2024-08" db="EMBL/GenBank/DDBJ databases">
        <authorList>
            <person name="Ishaq N."/>
        </authorList>
    </citation>
    <scope>NUCLEOTIDE SEQUENCE [LARGE SCALE GENOMIC DNA]</scope>
    <source>
        <strain evidence="4 5">DSM 18651</strain>
    </source>
</reference>
<evidence type="ECO:0000313" key="4">
    <source>
        <dbReference type="EMBL" id="MFA0810440.1"/>
    </source>
</evidence>
<evidence type="ECO:0000259" key="3">
    <source>
        <dbReference type="Pfam" id="PF13505"/>
    </source>
</evidence>
<organism evidence="4 5">
    <name type="scientific">Microbulbifer epialgicus</name>
    <dbReference type="NCBI Taxonomy" id="393907"/>
    <lineage>
        <taxon>Bacteria</taxon>
        <taxon>Pseudomonadati</taxon>
        <taxon>Pseudomonadota</taxon>
        <taxon>Gammaproteobacteria</taxon>
        <taxon>Cellvibrionales</taxon>
        <taxon>Microbulbiferaceae</taxon>
        <taxon>Microbulbifer</taxon>
    </lineage>
</organism>
<accession>A0ABV4NWM4</accession>
<evidence type="ECO:0000256" key="1">
    <source>
        <dbReference type="ARBA" id="ARBA00022729"/>
    </source>
</evidence>
<dbReference type="InterPro" id="IPR003367">
    <property type="entry name" value="Thrombospondin_3-like_rpt"/>
</dbReference>
<name>A0ABV4NWM4_9GAMM</name>
<sequence>MRKYRSLLSTYHRVFFLLVFFSSGTSADFVGTLNLYTNGGKYWFNSDRLNGTPFHGLTMQDTTGVGGGFGFNLTNYWAMEGVADYFVVNIEEIPEKVDVYNYHLDLLYQFGGQFCGDFCWQPYVVFGLGEIRINFDDAPKRYYKDKDGKYRYDCHYKHEYPYGYYYPKYICNWHDRQTMANLGIGVKYTLGPRWQARADLRLFQGIEEGGLDGFASLAVGYQWIEYPDFWYDEDADGVIDATDQCPQTPVGVDVGLDGCPLDSDFDGVPTYIDQCPNTPIGIAVDEYGCIRS</sequence>
<dbReference type="SUPFAM" id="SSF56925">
    <property type="entry name" value="OMPA-like"/>
    <property type="match status" value="1"/>
</dbReference>
<dbReference type="Gene3D" id="4.10.1080.10">
    <property type="entry name" value="TSP type-3 repeat"/>
    <property type="match status" value="1"/>
</dbReference>
<evidence type="ECO:0000256" key="2">
    <source>
        <dbReference type="SAM" id="SignalP"/>
    </source>
</evidence>
<feature type="domain" description="Outer membrane protein beta-barrel" evidence="3">
    <location>
        <begin position="34"/>
        <end position="205"/>
    </location>
</feature>
<dbReference type="Proteomes" id="UP001569428">
    <property type="component" value="Unassembled WGS sequence"/>
</dbReference>
<dbReference type="InterPro" id="IPR027385">
    <property type="entry name" value="Beta-barrel_OMP"/>
</dbReference>
<feature type="signal peptide" evidence="2">
    <location>
        <begin position="1"/>
        <end position="27"/>
    </location>
</feature>
<dbReference type="Pfam" id="PF02412">
    <property type="entry name" value="TSP_3"/>
    <property type="match status" value="1"/>
</dbReference>
<dbReference type="SUPFAM" id="SSF103647">
    <property type="entry name" value="TSP type-3 repeat"/>
    <property type="match status" value="1"/>
</dbReference>
<gene>
    <name evidence="4" type="ORF">ACCI49_05850</name>
</gene>
<dbReference type="EMBL" id="JBGMEK010000008">
    <property type="protein sequence ID" value="MFA0810440.1"/>
    <property type="molecule type" value="Genomic_DNA"/>
</dbReference>
<dbReference type="Pfam" id="PF13505">
    <property type="entry name" value="OMP_b-brl"/>
    <property type="match status" value="1"/>
</dbReference>